<dbReference type="Pfam" id="PF00649">
    <property type="entry name" value="Copper-fist"/>
    <property type="match status" value="1"/>
</dbReference>
<dbReference type="GO" id="GO:0005634">
    <property type="term" value="C:nucleus"/>
    <property type="evidence" value="ECO:0007669"/>
    <property type="project" value="UniProtKB-SubCell"/>
</dbReference>
<dbReference type="PANTHER" id="PTHR28088:SF5">
    <property type="entry name" value="TRANSCRIPTIONAL ACTIVATOR HAA1-RELATED"/>
    <property type="match status" value="1"/>
</dbReference>
<evidence type="ECO:0000256" key="4">
    <source>
        <dbReference type="ARBA" id="ARBA00023008"/>
    </source>
</evidence>
<feature type="region of interest" description="Disordered" evidence="8">
    <location>
        <begin position="129"/>
        <end position="155"/>
    </location>
</feature>
<keyword evidence="4" id="KW-0186">Copper</keyword>
<dbReference type="GO" id="GO:0005507">
    <property type="term" value="F:copper ion binding"/>
    <property type="evidence" value="ECO:0007669"/>
    <property type="project" value="InterPro"/>
</dbReference>
<evidence type="ECO:0000256" key="3">
    <source>
        <dbReference type="ARBA" id="ARBA00022833"/>
    </source>
</evidence>
<gene>
    <name evidence="10" type="primary">CUP2_3</name>
    <name evidence="10" type="ORF">VNI00_014852</name>
</gene>
<dbReference type="InterPro" id="IPR036395">
    <property type="entry name" value="Cu_fist_DNA-bd_dom_sf"/>
</dbReference>
<proteinExistence type="predicted"/>
<evidence type="ECO:0000256" key="2">
    <source>
        <dbReference type="ARBA" id="ARBA00022723"/>
    </source>
</evidence>
<dbReference type="PANTHER" id="PTHR28088">
    <property type="entry name" value="TRANSCRIPTIONAL ACTIVATOR HAA1-RELATED"/>
    <property type="match status" value="1"/>
</dbReference>
<dbReference type="GO" id="GO:0000978">
    <property type="term" value="F:RNA polymerase II cis-regulatory region sequence-specific DNA binding"/>
    <property type="evidence" value="ECO:0007669"/>
    <property type="project" value="TreeGrafter"/>
</dbReference>
<evidence type="ECO:0000256" key="7">
    <source>
        <dbReference type="ARBA" id="ARBA00023242"/>
    </source>
</evidence>
<keyword evidence="3" id="KW-0862">Zinc</keyword>
<feature type="domain" description="Copper-fist" evidence="9">
    <location>
        <begin position="1"/>
        <end position="40"/>
    </location>
</feature>
<name>A0AAW0BRS7_9AGAR</name>
<feature type="compositionally biased region" description="Low complexity" evidence="8">
    <location>
        <begin position="512"/>
        <end position="533"/>
    </location>
</feature>
<dbReference type="PRINTS" id="PR00617">
    <property type="entry name" value="COPPERFIST"/>
</dbReference>
<dbReference type="PROSITE" id="PS01119">
    <property type="entry name" value="COPPER_FIST_1"/>
    <property type="match status" value="1"/>
</dbReference>
<keyword evidence="11" id="KW-1185">Reference proteome</keyword>
<dbReference type="GO" id="GO:0045944">
    <property type="term" value="P:positive regulation of transcription by RNA polymerase II"/>
    <property type="evidence" value="ECO:0007669"/>
    <property type="project" value="TreeGrafter"/>
</dbReference>
<dbReference type="SUPFAM" id="SSF57879">
    <property type="entry name" value="Zinc domain conserved in yeast copper-regulated transcription factors"/>
    <property type="match status" value="1"/>
</dbReference>
<reference evidence="10 11" key="1">
    <citation type="submission" date="2024-01" db="EMBL/GenBank/DDBJ databases">
        <title>A draft genome for a cacao thread blight-causing isolate of Paramarasmius palmivorus.</title>
        <authorList>
            <person name="Baruah I.K."/>
            <person name="Bukari Y."/>
            <person name="Amoako-Attah I."/>
            <person name="Meinhardt L.W."/>
            <person name="Bailey B.A."/>
            <person name="Cohen S.P."/>
        </authorList>
    </citation>
    <scope>NUCLEOTIDE SEQUENCE [LARGE SCALE GENOMIC DNA]</scope>
    <source>
        <strain evidence="10 11">GH-12</strain>
    </source>
</reference>
<keyword evidence="7" id="KW-0539">Nucleus</keyword>
<comment type="caution">
    <text evidence="10">The sequence shown here is derived from an EMBL/GenBank/DDBJ whole genome shotgun (WGS) entry which is preliminary data.</text>
</comment>
<dbReference type="GO" id="GO:0006879">
    <property type="term" value="P:intracellular iron ion homeostasis"/>
    <property type="evidence" value="ECO:0007669"/>
    <property type="project" value="TreeGrafter"/>
</dbReference>
<keyword evidence="2" id="KW-0479">Metal-binding</keyword>
<feature type="compositionally biased region" description="Polar residues" evidence="8">
    <location>
        <begin position="145"/>
        <end position="155"/>
    </location>
</feature>
<feature type="compositionally biased region" description="Low complexity" evidence="8">
    <location>
        <begin position="245"/>
        <end position="259"/>
    </location>
</feature>
<dbReference type="FunFam" id="3.90.430.10:FF:000001">
    <property type="entry name" value="Copper fist DNA-binding protein"/>
    <property type="match status" value="1"/>
</dbReference>
<evidence type="ECO:0000313" key="11">
    <source>
        <dbReference type="Proteomes" id="UP001383192"/>
    </source>
</evidence>
<dbReference type="AlphaFoldDB" id="A0AAW0BRS7"/>
<dbReference type="SMART" id="SM00412">
    <property type="entry name" value="Cu_FIST"/>
    <property type="match status" value="1"/>
</dbReference>
<protein>
    <submittedName>
        <fullName evidence="10">Copper-binding transcription factor</fullName>
    </submittedName>
</protein>
<dbReference type="InterPro" id="IPR001083">
    <property type="entry name" value="Cu_fist_DNA-bd_dom"/>
</dbReference>
<feature type="region of interest" description="Disordered" evidence="8">
    <location>
        <begin position="225"/>
        <end position="267"/>
    </location>
</feature>
<keyword evidence="5" id="KW-0805">Transcription regulation</keyword>
<evidence type="ECO:0000256" key="8">
    <source>
        <dbReference type="SAM" id="MobiDB-lite"/>
    </source>
</evidence>
<feature type="region of interest" description="Disordered" evidence="8">
    <location>
        <begin position="511"/>
        <end position="539"/>
    </location>
</feature>
<evidence type="ECO:0000256" key="6">
    <source>
        <dbReference type="ARBA" id="ARBA00023163"/>
    </source>
</evidence>
<keyword evidence="6" id="KW-0804">Transcription</keyword>
<dbReference type="GO" id="GO:0006878">
    <property type="term" value="P:intracellular copper ion homeostasis"/>
    <property type="evidence" value="ECO:0007669"/>
    <property type="project" value="TreeGrafter"/>
</dbReference>
<accession>A0AAW0BRS7</accession>
<dbReference type="EMBL" id="JAYKXP010000088">
    <property type="protein sequence ID" value="KAK7028839.1"/>
    <property type="molecule type" value="Genomic_DNA"/>
</dbReference>
<sequence>MVLISSKKYACETCIKGHRSSSCKHTDRPLFEIKKKGRPVTQCEHCRELRKTKQVHVKCICTKAEGTSSKGSTKTLESAAFPNGLPEALEASVALQLLSEGTSSDSDHAGGCTCHLGGECHCCVPRKSAPRRRRKEASDPGPHSGATTPPITLPTASHATLSRIAELRPVLPKPIGRRFDHEGPIHEPSSSSHNAHGTTRHHHDSTFSPYGRAYDYTHQSFIPETPMVSGPDLHPVNSLKANPLSTTSSPSPGEPISGGNTSRIDGQLSFGSGDMNEWSTIQSTGDFLRSLCGCSDGCRCQGCTTSSTTSDPSGACHTNRACGGCLNCAALAAIPFSDLLPPNTALSIHSSASRDANRPRDAIDEWARRVGSFAGAADTSALPSPFDVAGYPQGSQQSNAVYFPSSATEEFTAGFQFTQTHGGYRSSGCRCPPGLCECHNSSGCGCDGCQAGLSFPTNLNLPVSQERGSCCGATGERRDSPLDVPMSGIPATYDQFTGYISMPDGFPVTGERMGMGMRSRSSSSSSSSASGSSHFSIPNMLQPQIGRLSAAGTSMPSLSSNGPHF</sequence>
<evidence type="ECO:0000256" key="1">
    <source>
        <dbReference type="ARBA" id="ARBA00004123"/>
    </source>
</evidence>
<dbReference type="PROSITE" id="PS50073">
    <property type="entry name" value="COPPER_FIST_2"/>
    <property type="match status" value="1"/>
</dbReference>
<evidence type="ECO:0000313" key="10">
    <source>
        <dbReference type="EMBL" id="KAK7028839.1"/>
    </source>
</evidence>
<organism evidence="10 11">
    <name type="scientific">Paramarasmius palmivorus</name>
    <dbReference type="NCBI Taxonomy" id="297713"/>
    <lineage>
        <taxon>Eukaryota</taxon>
        <taxon>Fungi</taxon>
        <taxon>Dikarya</taxon>
        <taxon>Basidiomycota</taxon>
        <taxon>Agaricomycotina</taxon>
        <taxon>Agaricomycetes</taxon>
        <taxon>Agaricomycetidae</taxon>
        <taxon>Agaricales</taxon>
        <taxon>Marasmiineae</taxon>
        <taxon>Marasmiaceae</taxon>
        <taxon>Paramarasmius</taxon>
    </lineage>
</organism>
<feature type="region of interest" description="Disordered" evidence="8">
    <location>
        <begin position="178"/>
        <end position="207"/>
    </location>
</feature>
<dbReference type="SMART" id="SM01090">
    <property type="entry name" value="Copper-fist"/>
    <property type="match status" value="1"/>
</dbReference>
<feature type="compositionally biased region" description="Polar residues" evidence="8">
    <location>
        <begin position="188"/>
        <end position="197"/>
    </location>
</feature>
<dbReference type="GO" id="GO:0000981">
    <property type="term" value="F:DNA-binding transcription factor activity, RNA polymerase II-specific"/>
    <property type="evidence" value="ECO:0007669"/>
    <property type="project" value="TreeGrafter"/>
</dbReference>
<dbReference type="Gene3D" id="3.90.430.10">
    <property type="entry name" value="Copper fist DNA-binding domain"/>
    <property type="match status" value="1"/>
</dbReference>
<comment type="subcellular location">
    <subcellularLocation>
        <location evidence="1">Nucleus</location>
    </subcellularLocation>
</comment>
<evidence type="ECO:0000259" key="9">
    <source>
        <dbReference type="PROSITE" id="PS50073"/>
    </source>
</evidence>
<dbReference type="InterPro" id="IPR051763">
    <property type="entry name" value="Copper_Homeo_Regul"/>
</dbReference>
<evidence type="ECO:0000256" key="5">
    <source>
        <dbReference type="ARBA" id="ARBA00023015"/>
    </source>
</evidence>
<dbReference type="Proteomes" id="UP001383192">
    <property type="component" value="Unassembled WGS sequence"/>
</dbReference>